<dbReference type="SUPFAM" id="SSF54695">
    <property type="entry name" value="POZ domain"/>
    <property type="match status" value="1"/>
</dbReference>
<proteinExistence type="predicted"/>
<accession>A0A4Y2BHK1</accession>
<dbReference type="InterPro" id="IPR011333">
    <property type="entry name" value="SKP1/BTB/POZ_sf"/>
</dbReference>
<dbReference type="Proteomes" id="UP000499080">
    <property type="component" value="Unassembled WGS sequence"/>
</dbReference>
<evidence type="ECO:0000313" key="1">
    <source>
        <dbReference type="EMBL" id="GBL91039.1"/>
    </source>
</evidence>
<comment type="caution">
    <text evidence="1">The sequence shown here is derived from an EMBL/GenBank/DDBJ whole genome shotgun (WGS) entry which is preliminary data.</text>
</comment>
<reference evidence="1 2" key="1">
    <citation type="journal article" date="2019" name="Sci. Rep.">
        <title>Orb-weaving spider Araneus ventricosus genome elucidates the spidroin gene catalogue.</title>
        <authorList>
            <person name="Kono N."/>
            <person name="Nakamura H."/>
            <person name="Ohtoshi R."/>
            <person name="Moran D.A.P."/>
            <person name="Shinohara A."/>
            <person name="Yoshida Y."/>
            <person name="Fujiwara M."/>
            <person name="Mori M."/>
            <person name="Tomita M."/>
            <person name="Arakawa K."/>
        </authorList>
    </citation>
    <scope>NUCLEOTIDE SEQUENCE [LARGE SCALE GENOMIC DNA]</scope>
</reference>
<organism evidence="1 2">
    <name type="scientific">Araneus ventricosus</name>
    <name type="common">Orbweaver spider</name>
    <name type="synonym">Epeira ventricosa</name>
    <dbReference type="NCBI Taxonomy" id="182803"/>
    <lineage>
        <taxon>Eukaryota</taxon>
        <taxon>Metazoa</taxon>
        <taxon>Ecdysozoa</taxon>
        <taxon>Arthropoda</taxon>
        <taxon>Chelicerata</taxon>
        <taxon>Arachnida</taxon>
        <taxon>Araneae</taxon>
        <taxon>Araneomorphae</taxon>
        <taxon>Entelegynae</taxon>
        <taxon>Araneoidea</taxon>
        <taxon>Araneidae</taxon>
        <taxon>Araneus</taxon>
    </lineage>
</organism>
<name>A0A4Y2BHK1_ARAVE</name>
<evidence type="ECO:0000313" key="2">
    <source>
        <dbReference type="Proteomes" id="UP000499080"/>
    </source>
</evidence>
<dbReference type="CDD" id="cd18186">
    <property type="entry name" value="BTB_POZ_ZBTB_KLHL-like"/>
    <property type="match status" value="1"/>
</dbReference>
<evidence type="ECO:0008006" key="3">
    <source>
        <dbReference type="Google" id="ProtNLM"/>
    </source>
</evidence>
<dbReference type="EMBL" id="BGPR01000076">
    <property type="protein sequence ID" value="GBL91039.1"/>
    <property type="molecule type" value="Genomic_DNA"/>
</dbReference>
<keyword evidence="2" id="KW-1185">Reference proteome</keyword>
<gene>
    <name evidence="1" type="ORF">AVEN_184425_1</name>
</gene>
<dbReference type="Gene3D" id="3.30.710.10">
    <property type="entry name" value="Potassium Channel Kv1.1, Chain A"/>
    <property type="match status" value="1"/>
</dbReference>
<protein>
    <recommendedName>
        <fullName evidence="3">BTB domain-containing protein</fullName>
    </recommendedName>
</protein>
<sequence length="96" mass="11328">MSGNEMCIHKYMLYARFPNMSQVFRYRTAMEMPPSIEIEISDQIFELFMHYICTGKLRDSYVTLELFRYAEHLGLSSLIQCVMSKPAITMLTRKET</sequence>
<dbReference type="AlphaFoldDB" id="A0A4Y2BHK1"/>